<accession>A0A495XX21</accession>
<dbReference type="PANTHER" id="PTHR13774">
    <property type="entry name" value="PHENAZINE BIOSYNTHESIS PROTEIN"/>
    <property type="match status" value="1"/>
</dbReference>
<dbReference type="RefSeq" id="WP_121032132.1">
    <property type="nucleotide sequence ID" value="NZ_RBXT01000001.1"/>
</dbReference>
<sequence>MDLPFVLLNVFAREGDPFSGNPLAVFPDAGSLATERMQAIARQLNLSETTFVTRVEADDAEPGTPVVAEVRIFTPGYEMPFAGHPTLGTADVVAGLSGILGGPADEVVLRMPAGPIPVTREGDGWRLAARSGSSRAAGVDAVGLAGILGLGDAGGHVRVVEAGTAWVDVGVEQLLVQLDGVEAVRACRPDASAVERVLAPMTTEPHVYVWAWAGERSLEVRLFAALGGALDEDPATGSACANLGALLAEAGHRGVDLEVSQGAHVSRPSLLRLRIDDEGVVSVAGRVVRVGEGTLNLP</sequence>
<feature type="active site" evidence="1">
    <location>
        <position position="48"/>
    </location>
</feature>
<dbReference type="GO" id="GO:0016853">
    <property type="term" value="F:isomerase activity"/>
    <property type="evidence" value="ECO:0007669"/>
    <property type="project" value="TreeGrafter"/>
</dbReference>
<keyword evidence="3" id="KW-1185">Reference proteome</keyword>
<organism evidence="2 3">
    <name type="scientific">Terracoccus luteus</name>
    <dbReference type="NCBI Taxonomy" id="53356"/>
    <lineage>
        <taxon>Bacteria</taxon>
        <taxon>Bacillati</taxon>
        <taxon>Actinomycetota</taxon>
        <taxon>Actinomycetes</taxon>
        <taxon>Micrococcales</taxon>
        <taxon>Intrasporangiaceae</taxon>
        <taxon>Terracoccus</taxon>
    </lineage>
</organism>
<dbReference type="NCBIfam" id="TIGR00654">
    <property type="entry name" value="PhzF_family"/>
    <property type="match status" value="1"/>
</dbReference>
<dbReference type="GO" id="GO:0005737">
    <property type="term" value="C:cytoplasm"/>
    <property type="evidence" value="ECO:0007669"/>
    <property type="project" value="TreeGrafter"/>
</dbReference>
<dbReference type="AlphaFoldDB" id="A0A495XX21"/>
<dbReference type="EMBL" id="RBXT01000001">
    <property type="protein sequence ID" value="RKT77969.1"/>
    <property type="molecule type" value="Genomic_DNA"/>
</dbReference>
<proteinExistence type="predicted"/>
<dbReference type="Proteomes" id="UP000278440">
    <property type="component" value="Unassembled WGS sequence"/>
</dbReference>
<dbReference type="InterPro" id="IPR003719">
    <property type="entry name" value="Phenazine_PhzF-like"/>
</dbReference>
<dbReference type="OrthoDB" id="9788221at2"/>
<dbReference type="Pfam" id="PF02567">
    <property type="entry name" value="PhzC-PhzF"/>
    <property type="match status" value="1"/>
</dbReference>
<dbReference type="PANTHER" id="PTHR13774:SF32">
    <property type="entry name" value="ANTISENSE-ENHANCING SEQUENCE 1"/>
    <property type="match status" value="1"/>
</dbReference>
<reference evidence="2 3" key="1">
    <citation type="submission" date="2018-10" db="EMBL/GenBank/DDBJ databases">
        <title>Sequencing the genomes of 1000 actinobacteria strains.</title>
        <authorList>
            <person name="Klenk H.-P."/>
        </authorList>
    </citation>
    <scope>NUCLEOTIDE SEQUENCE [LARGE SCALE GENOMIC DNA]</scope>
    <source>
        <strain evidence="2 3">DSM 44267</strain>
    </source>
</reference>
<comment type="caution">
    <text evidence="2">The sequence shown here is derived from an EMBL/GenBank/DDBJ whole genome shotgun (WGS) entry which is preliminary data.</text>
</comment>
<evidence type="ECO:0000313" key="2">
    <source>
        <dbReference type="EMBL" id="RKT77969.1"/>
    </source>
</evidence>
<name>A0A495XX21_9MICO</name>
<protein>
    <submittedName>
        <fullName evidence="2">PhzF family phenazine biosynthesis protein</fullName>
    </submittedName>
</protein>
<dbReference type="SUPFAM" id="SSF54506">
    <property type="entry name" value="Diaminopimelate epimerase-like"/>
    <property type="match status" value="1"/>
</dbReference>
<evidence type="ECO:0000256" key="1">
    <source>
        <dbReference type="PIRSR" id="PIRSR016184-1"/>
    </source>
</evidence>
<gene>
    <name evidence="2" type="ORF">DFJ68_1403</name>
</gene>
<dbReference type="PIRSF" id="PIRSF016184">
    <property type="entry name" value="PhzC_PhzF"/>
    <property type="match status" value="1"/>
</dbReference>
<evidence type="ECO:0000313" key="3">
    <source>
        <dbReference type="Proteomes" id="UP000278440"/>
    </source>
</evidence>
<dbReference type="Gene3D" id="3.10.310.10">
    <property type="entry name" value="Diaminopimelate Epimerase, Chain A, domain 1"/>
    <property type="match status" value="2"/>
</dbReference>